<feature type="region of interest" description="Disordered" evidence="1">
    <location>
        <begin position="269"/>
        <end position="314"/>
    </location>
</feature>
<feature type="region of interest" description="Disordered" evidence="1">
    <location>
        <begin position="348"/>
        <end position="471"/>
    </location>
</feature>
<organism evidence="4 5">
    <name type="scientific">Naumannella cuiyingiana</name>
    <dbReference type="NCBI Taxonomy" id="1347891"/>
    <lineage>
        <taxon>Bacteria</taxon>
        <taxon>Bacillati</taxon>
        <taxon>Actinomycetota</taxon>
        <taxon>Actinomycetes</taxon>
        <taxon>Propionibacteriales</taxon>
        <taxon>Propionibacteriaceae</taxon>
        <taxon>Naumannella</taxon>
    </lineage>
</organism>
<keyword evidence="5" id="KW-1185">Reference proteome</keyword>
<dbReference type="AlphaFoldDB" id="A0A7Z0D9Z5"/>
<evidence type="ECO:0000256" key="1">
    <source>
        <dbReference type="SAM" id="MobiDB-lite"/>
    </source>
</evidence>
<evidence type="ECO:0000256" key="2">
    <source>
        <dbReference type="SAM" id="Phobius"/>
    </source>
</evidence>
<keyword evidence="2" id="KW-1133">Transmembrane helix</keyword>
<feature type="compositionally biased region" description="Pro residues" evidence="1">
    <location>
        <begin position="274"/>
        <end position="286"/>
    </location>
</feature>
<keyword evidence="2" id="KW-0472">Membrane</keyword>
<feature type="transmembrane region" description="Helical" evidence="2">
    <location>
        <begin position="319"/>
        <end position="337"/>
    </location>
</feature>
<dbReference type="Proteomes" id="UP000527616">
    <property type="component" value="Unassembled WGS sequence"/>
</dbReference>
<keyword evidence="3" id="KW-0732">Signal</keyword>
<sequence>MQVRPRSGAMVATLVAALIGLGCLVGLPSAHAEDTVAFTVNSSDLAPPAAATLDTDARRYWMARASGPGQIVAVNDSGEAQGSAQFGAQTEQVRALAYDAGRVFVGDIGDESRQREFVTVYFLNEPSPEGGSGNYRSYDFSYPEGPQDARAMFVRDGRVFIVTWGDKPGIYSTAGEPTRQGVNRLERLGDAPANVTDAVTLSDGRVALRTYTSVIVLNGEGARVASGPTPWQSAGEMITRDTDGESILLGNAGERADFLRAALPEGLTEVPEAPATPPPSPEPPASPEQSGEQQPAPGPGEGGEGRDTGPVGEDRTGTLIALVLAGLVAVAAAVIVLRSRPPVVRDGRERPRVTLTESADEPGSRPEAAAPVAAKDAPAAKAPEKKTPAKAAAKAPAEAKAPEKKAPAKASKKRAPADESEPAPVRRSRRRDPLSREPARAARDDEPGGLPVPPEPEPEPDPEPPKRFPYV</sequence>
<reference evidence="4 5" key="1">
    <citation type="submission" date="2020-07" db="EMBL/GenBank/DDBJ databases">
        <title>Sequencing the genomes of 1000 actinobacteria strains.</title>
        <authorList>
            <person name="Klenk H.-P."/>
        </authorList>
    </citation>
    <scope>NUCLEOTIDE SEQUENCE [LARGE SCALE GENOMIC DNA]</scope>
    <source>
        <strain evidence="4 5">DSM 103164</strain>
    </source>
</reference>
<evidence type="ECO:0000256" key="3">
    <source>
        <dbReference type="SAM" id="SignalP"/>
    </source>
</evidence>
<feature type="signal peptide" evidence="3">
    <location>
        <begin position="1"/>
        <end position="32"/>
    </location>
</feature>
<name>A0A7Z0D9Z5_9ACTN</name>
<keyword evidence="2" id="KW-0812">Transmembrane</keyword>
<proteinExistence type="predicted"/>
<feature type="compositionally biased region" description="Basic and acidic residues" evidence="1">
    <location>
        <begin position="303"/>
        <end position="314"/>
    </location>
</feature>
<feature type="chain" id="PRO_5031501800" evidence="3">
    <location>
        <begin position="33"/>
        <end position="471"/>
    </location>
</feature>
<evidence type="ECO:0000313" key="5">
    <source>
        <dbReference type="Proteomes" id="UP000527616"/>
    </source>
</evidence>
<dbReference type="RefSeq" id="WP_179445468.1">
    <property type="nucleotide sequence ID" value="NZ_JACBZS010000001.1"/>
</dbReference>
<feature type="compositionally biased region" description="Low complexity" evidence="1">
    <location>
        <begin position="366"/>
        <end position="381"/>
    </location>
</feature>
<evidence type="ECO:0000313" key="4">
    <source>
        <dbReference type="EMBL" id="NYI71672.1"/>
    </source>
</evidence>
<feature type="compositionally biased region" description="Low complexity" evidence="1">
    <location>
        <begin position="389"/>
        <end position="399"/>
    </location>
</feature>
<comment type="caution">
    <text evidence="4">The sequence shown here is derived from an EMBL/GenBank/DDBJ whole genome shotgun (WGS) entry which is preliminary data.</text>
</comment>
<gene>
    <name evidence="4" type="ORF">GGQ54_002232</name>
</gene>
<feature type="compositionally biased region" description="Basic and acidic residues" evidence="1">
    <location>
        <begin position="431"/>
        <end position="446"/>
    </location>
</feature>
<dbReference type="PROSITE" id="PS51257">
    <property type="entry name" value="PROKAR_LIPOPROTEIN"/>
    <property type="match status" value="1"/>
</dbReference>
<protein>
    <submittedName>
        <fullName evidence="4">Uncharacterized protein</fullName>
    </submittedName>
</protein>
<accession>A0A7Z0D9Z5</accession>
<dbReference type="EMBL" id="JACBZS010000001">
    <property type="protein sequence ID" value="NYI71672.1"/>
    <property type="molecule type" value="Genomic_DNA"/>
</dbReference>